<feature type="transmembrane region" description="Helical" evidence="1">
    <location>
        <begin position="36"/>
        <end position="56"/>
    </location>
</feature>
<organism evidence="2 3">
    <name type="scientific">Paeniglutamicibacter antarcticus</name>
    <dbReference type="NCBI Taxonomy" id="494023"/>
    <lineage>
        <taxon>Bacteria</taxon>
        <taxon>Bacillati</taxon>
        <taxon>Actinomycetota</taxon>
        <taxon>Actinomycetes</taxon>
        <taxon>Micrococcales</taxon>
        <taxon>Micrococcaceae</taxon>
        <taxon>Paeniglutamicibacter</taxon>
    </lineage>
</organism>
<dbReference type="EMBL" id="BAABLK010000034">
    <property type="protein sequence ID" value="GAA5227981.1"/>
    <property type="molecule type" value="Genomic_DNA"/>
</dbReference>
<keyword evidence="1" id="KW-1133">Transmembrane helix</keyword>
<keyword evidence="3" id="KW-1185">Reference proteome</keyword>
<reference evidence="3" key="1">
    <citation type="journal article" date="2019" name="Int. J. Syst. Evol. Microbiol.">
        <title>The Global Catalogue of Microorganisms (GCM) 10K type strain sequencing project: providing services to taxonomists for standard genome sequencing and annotation.</title>
        <authorList>
            <consortium name="The Broad Institute Genomics Platform"/>
            <consortium name="The Broad Institute Genome Sequencing Center for Infectious Disease"/>
            <person name="Wu L."/>
            <person name="Ma J."/>
        </authorList>
    </citation>
    <scope>NUCLEOTIDE SEQUENCE [LARGE SCALE GENOMIC DNA]</scope>
    <source>
        <strain evidence="3">JCM 18952</strain>
    </source>
</reference>
<sequence>MRRTTPRWRRWEDWTVAIVGLVMALTPIWSRGIGNSVPMLITAGVLLLVVGSINLAAPNMYGIEAGQILASVLAIVLPWLGYFAGANIPALTAWIGGGIALLATLLAIKPSIDVSHRLQHT</sequence>
<keyword evidence="1" id="KW-0472">Membrane</keyword>
<evidence type="ECO:0000313" key="2">
    <source>
        <dbReference type="EMBL" id="GAA5227981.1"/>
    </source>
</evidence>
<keyword evidence="1" id="KW-0812">Transmembrane</keyword>
<feature type="transmembrane region" description="Helical" evidence="1">
    <location>
        <begin position="91"/>
        <end position="108"/>
    </location>
</feature>
<evidence type="ECO:0008006" key="4">
    <source>
        <dbReference type="Google" id="ProtNLM"/>
    </source>
</evidence>
<evidence type="ECO:0000256" key="1">
    <source>
        <dbReference type="SAM" id="Phobius"/>
    </source>
</evidence>
<dbReference type="RefSeq" id="WP_210100000.1">
    <property type="nucleotide sequence ID" value="NZ_BAABLK010000034.1"/>
</dbReference>
<gene>
    <name evidence="2" type="ORF">GCM10025778_25140</name>
</gene>
<protein>
    <recommendedName>
        <fullName evidence="4">SPW repeat-containing protein</fullName>
    </recommendedName>
</protein>
<accession>A0ABP9TNM1</accession>
<proteinExistence type="predicted"/>
<dbReference type="Proteomes" id="UP001501257">
    <property type="component" value="Unassembled WGS sequence"/>
</dbReference>
<feature type="transmembrane region" description="Helical" evidence="1">
    <location>
        <begin position="12"/>
        <end position="30"/>
    </location>
</feature>
<comment type="caution">
    <text evidence="2">The sequence shown here is derived from an EMBL/GenBank/DDBJ whole genome shotgun (WGS) entry which is preliminary data.</text>
</comment>
<feature type="transmembrane region" description="Helical" evidence="1">
    <location>
        <begin position="68"/>
        <end position="85"/>
    </location>
</feature>
<name>A0ABP9TNM1_9MICC</name>
<evidence type="ECO:0000313" key="3">
    <source>
        <dbReference type="Proteomes" id="UP001501257"/>
    </source>
</evidence>